<dbReference type="KEGG" id="dli:dnl_33960"/>
<evidence type="ECO:0000313" key="1">
    <source>
        <dbReference type="EMBL" id="QTA81072.1"/>
    </source>
</evidence>
<dbReference type="RefSeq" id="WP_207687143.1">
    <property type="nucleotide sequence ID" value="NZ_CP061799.1"/>
</dbReference>
<sequence length="198" mass="22710">MAKYTRIAENMIKRFQFLLCDTTGRSNEFSASDNNFTASPIQCLDKAVDGNHEIIILSFNSMNIKERETFMELCAVLKQNSHTSSYPVLVLLDSKHREILEYLDKAGVDFIKYTDQARLDSFSIQAIIDELGPGDHVKHHLEELCPFMNYSRIDSRIEMTLCGAYLNRMVLGGCRLHEICETREHLACEYYINPVTVS</sequence>
<dbReference type="Proteomes" id="UP000663720">
    <property type="component" value="Chromosome"/>
</dbReference>
<keyword evidence="2" id="KW-1185">Reference proteome</keyword>
<organism evidence="1 2">
    <name type="scientific">Desulfonema limicola</name>
    <dbReference type="NCBI Taxonomy" id="45656"/>
    <lineage>
        <taxon>Bacteria</taxon>
        <taxon>Pseudomonadati</taxon>
        <taxon>Thermodesulfobacteriota</taxon>
        <taxon>Desulfobacteria</taxon>
        <taxon>Desulfobacterales</taxon>
        <taxon>Desulfococcaceae</taxon>
        <taxon>Desulfonema</taxon>
    </lineage>
</organism>
<dbReference type="EMBL" id="CP061799">
    <property type="protein sequence ID" value="QTA81072.1"/>
    <property type="molecule type" value="Genomic_DNA"/>
</dbReference>
<accession>A0A975GH95</accession>
<dbReference type="AlphaFoldDB" id="A0A975GH95"/>
<name>A0A975GH95_9BACT</name>
<evidence type="ECO:0000313" key="2">
    <source>
        <dbReference type="Proteomes" id="UP000663720"/>
    </source>
</evidence>
<gene>
    <name evidence="1" type="ORF">dnl_33960</name>
</gene>
<reference evidence="1" key="1">
    <citation type="journal article" date="2021" name="Microb. Physiol.">
        <title>Proteogenomic Insights into the Physiology of Marine, Sulfate-Reducing, Filamentous Desulfonema limicola and Desulfonema magnum.</title>
        <authorList>
            <person name="Schnaars V."/>
            <person name="Wohlbrand L."/>
            <person name="Scheve S."/>
            <person name="Hinrichs C."/>
            <person name="Reinhardt R."/>
            <person name="Rabus R."/>
        </authorList>
    </citation>
    <scope>NUCLEOTIDE SEQUENCE</scope>
    <source>
        <strain evidence="1">5ac10</strain>
    </source>
</reference>
<proteinExistence type="predicted"/>
<protein>
    <submittedName>
        <fullName evidence="1">Uncharacterized protein</fullName>
    </submittedName>
</protein>